<dbReference type="STRING" id="1082931.KKY_2669"/>
<comment type="subunit">
    <text evidence="9">The complex comprises the extracytoplasmic solute receptor protein and the two transmembrane proteins.</text>
</comment>
<keyword evidence="6 9" id="KW-1133">Transmembrane helix</keyword>
<evidence type="ECO:0000256" key="5">
    <source>
        <dbReference type="ARBA" id="ARBA00022692"/>
    </source>
</evidence>
<dbReference type="Pfam" id="PF04290">
    <property type="entry name" value="DctQ"/>
    <property type="match status" value="1"/>
</dbReference>
<evidence type="ECO:0000256" key="1">
    <source>
        <dbReference type="ARBA" id="ARBA00004429"/>
    </source>
</evidence>
<dbReference type="InterPro" id="IPR007387">
    <property type="entry name" value="TRAP_DctQ"/>
</dbReference>
<keyword evidence="12" id="KW-1185">Reference proteome</keyword>
<evidence type="ECO:0000256" key="4">
    <source>
        <dbReference type="ARBA" id="ARBA00022519"/>
    </source>
</evidence>
<comment type="caution">
    <text evidence="9">Lacks conserved residue(s) required for the propagation of feature annotation.</text>
</comment>
<accession>G4RC54</accession>
<dbReference type="PANTHER" id="PTHR35011">
    <property type="entry name" value="2,3-DIKETO-L-GULONATE TRAP TRANSPORTER SMALL PERMEASE PROTEIN YIAM"/>
    <property type="match status" value="1"/>
</dbReference>
<evidence type="ECO:0000256" key="2">
    <source>
        <dbReference type="ARBA" id="ARBA00022448"/>
    </source>
</evidence>
<proteinExistence type="inferred from homology"/>
<dbReference type="eggNOG" id="COG3090">
    <property type="taxonomic scope" value="Bacteria"/>
</dbReference>
<keyword evidence="5 9" id="KW-0812">Transmembrane</keyword>
<evidence type="ECO:0000256" key="8">
    <source>
        <dbReference type="ARBA" id="ARBA00038436"/>
    </source>
</evidence>
<gene>
    <name evidence="11" type="ordered locus">KKY_2669</name>
</gene>
<dbReference type="Proteomes" id="UP000008850">
    <property type="component" value="Chromosome"/>
</dbReference>
<organism evidence="11 12">
    <name type="scientific">Pelagibacterium halotolerans (strain DSM 22347 / JCM 15775 / CGMCC 1.7692 / B2)</name>
    <dbReference type="NCBI Taxonomy" id="1082931"/>
    <lineage>
        <taxon>Bacteria</taxon>
        <taxon>Pseudomonadati</taxon>
        <taxon>Pseudomonadota</taxon>
        <taxon>Alphaproteobacteria</taxon>
        <taxon>Hyphomicrobiales</taxon>
        <taxon>Devosiaceae</taxon>
        <taxon>Pelagibacterium</taxon>
    </lineage>
</organism>
<dbReference type="GO" id="GO:0015740">
    <property type="term" value="P:C4-dicarboxylate transport"/>
    <property type="evidence" value="ECO:0007669"/>
    <property type="project" value="TreeGrafter"/>
</dbReference>
<dbReference type="KEGG" id="phl:KKY_2669"/>
<feature type="transmembrane region" description="Helical" evidence="9">
    <location>
        <begin position="63"/>
        <end position="87"/>
    </location>
</feature>
<keyword evidence="2 9" id="KW-0813">Transport</keyword>
<dbReference type="AlphaFoldDB" id="G4RC54"/>
<name>G4RC54_PELHB</name>
<evidence type="ECO:0000313" key="11">
    <source>
        <dbReference type="EMBL" id="AEQ52677.1"/>
    </source>
</evidence>
<dbReference type="GO" id="GO:0022857">
    <property type="term" value="F:transmembrane transporter activity"/>
    <property type="evidence" value="ECO:0007669"/>
    <property type="project" value="UniProtKB-UniRule"/>
</dbReference>
<evidence type="ECO:0000256" key="6">
    <source>
        <dbReference type="ARBA" id="ARBA00022989"/>
    </source>
</evidence>
<sequence>MALVCTNVFARYVLAISILWSEELSRLLFVWVVFLGAYVALYRKAHMAVVIVIEALPPTTRRVLVLLGLVLVLAFLAVIGFAGARLAWTAYSFGRQTPILGISAAWGYLSVPVSSALMSLRLFEDIREAWIGVAKPDHPQAESSAP</sequence>
<comment type="subcellular location">
    <subcellularLocation>
        <location evidence="1 9">Cell inner membrane</location>
        <topology evidence="1 9">Multi-pass membrane protein</topology>
    </subcellularLocation>
</comment>
<comment type="function">
    <text evidence="9">Part of the tripartite ATP-independent periplasmic (TRAP) transport system.</text>
</comment>
<feature type="transmembrane region" description="Helical" evidence="9">
    <location>
        <begin position="25"/>
        <end position="42"/>
    </location>
</feature>
<protein>
    <recommendedName>
        <fullName evidence="9">TRAP transporter small permease protein</fullName>
    </recommendedName>
</protein>
<evidence type="ECO:0000259" key="10">
    <source>
        <dbReference type="Pfam" id="PF04290"/>
    </source>
</evidence>
<evidence type="ECO:0000256" key="3">
    <source>
        <dbReference type="ARBA" id="ARBA00022475"/>
    </source>
</evidence>
<keyword evidence="4 9" id="KW-0997">Cell inner membrane</keyword>
<dbReference type="EMBL" id="CP003075">
    <property type="protein sequence ID" value="AEQ52677.1"/>
    <property type="molecule type" value="Genomic_DNA"/>
</dbReference>
<keyword evidence="7 9" id="KW-0472">Membrane</keyword>
<dbReference type="GO" id="GO:0005886">
    <property type="term" value="C:plasma membrane"/>
    <property type="evidence" value="ECO:0007669"/>
    <property type="project" value="UniProtKB-SubCell"/>
</dbReference>
<evidence type="ECO:0000313" key="12">
    <source>
        <dbReference type="Proteomes" id="UP000008850"/>
    </source>
</evidence>
<dbReference type="PANTHER" id="PTHR35011:SF2">
    <property type="entry name" value="2,3-DIKETO-L-GULONATE TRAP TRANSPORTER SMALL PERMEASE PROTEIN YIAM"/>
    <property type="match status" value="1"/>
</dbReference>
<comment type="similarity">
    <text evidence="8 9">Belongs to the TRAP transporter small permease family.</text>
</comment>
<keyword evidence="3" id="KW-1003">Cell membrane</keyword>
<reference evidence="11 12" key="1">
    <citation type="journal article" date="2012" name="J. Bacteriol.">
        <title>Complete genome sequence of Pelagibacterium halotolerans B2T.</title>
        <authorList>
            <person name="Huo Y.Y."/>
            <person name="Cheng H."/>
            <person name="Han X.F."/>
            <person name="Jiang X.W."/>
            <person name="Sun C."/>
            <person name="Zhang X.Q."/>
            <person name="Zhu X.F."/>
            <person name="Liu Y.F."/>
            <person name="Li P.F."/>
            <person name="Ni P.X."/>
            <person name="Wu M."/>
        </authorList>
    </citation>
    <scope>NUCLEOTIDE SEQUENCE [LARGE SCALE GENOMIC DNA]</scope>
    <source>
        <strain evidence="12">DSM 22347 / JCM 15775 / CGMCC 1.7692 / B2</strain>
    </source>
</reference>
<dbReference type="HOGENOM" id="CLU_086356_9_0_5"/>
<evidence type="ECO:0000256" key="7">
    <source>
        <dbReference type="ARBA" id="ARBA00023136"/>
    </source>
</evidence>
<feature type="domain" description="Tripartite ATP-independent periplasmic transporters DctQ component" evidence="10">
    <location>
        <begin position="1"/>
        <end position="130"/>
    </location>
</feature>
<dbReference type="InterPro" id="IPR055348">
    <property type="entry name" value="DctQ"/>
</dbReference>
<evidence type="ECO:0000256" key="9">
    <source>
        <dbReference type="RuleBase" id="RU369079"/>
    </source>
</evidence>
<feature type="transmembrane region" description="Helical" evidence="9">
    <location>
        <begin position="99"/>
        <end position="120"/>
    </location>
</feature>